<feature type="transmembrane region" description="Helical" evidence="8">
    <location>
        <begin position="403"/>
        <end position="424"/>
    </location>
</feature>
<dbReference type="PANTHER" id="PTHR43341:SF39">
    <property type="entry name" value="AMINO ACID TRANSPORTER (EUROFUNG)-RELATED"/>
    <property type="match status" value="1"/>
</dbReference>
<dbReference type="PANTHER" id="PTHR43341">
    <property type="entry name" value="AMINO ACID PERMEASE"/>
    <property type="match status" value="1"/>
</dbReference>
<gene>
    <name evidence="10" type="ORF">FMEXI_97</name>
</gene>
<dbReference type="GO" id="GO:0015171">
    <property type="term" value="F:amino acid transmembrane transporter activity"/>
    <property type="evidence" value="ECO:0007669"/>
    <property type="project" value="TreeGrafter"/>
</dbReference>
<dbReference type="InterPro" id="IPR004840">
    <property type="entry name" value="Amino_acid_permease_CS"/>
</dbReference>
<dbReference type="GO" id="GO:0016020">
    <property type="term" value="C:membrane"/>
    <property type="evidence" value="ECO:0007669"/>
    <property type="project" value="UniProtKB-SubCell"/>
</dbReference>
<dbReference type="Pfam" id="PF00324">
    <property type="entry name" value="AA_permease"/>
    <property type="match status" value="1"/>
</dbReference>
<evidence type="ECO:0000256" key="1">
    <source>
        <dbReference type="ARBA" id="ARBA00004141"/>
    </source>
</evidence>
<dbReference type="Proteomes" id="UP000522262">
    <property type="component" value="Unassembled WGS sequence"/>
</dbReference>
<feature type="region of interest" description="Disordered" evidence="7">
    <location>
        <begin position="1"/>
        <end position="22"/>
    </location>
</feature>
<evidence type="ECO:0000256" key="5">
    <source>
        <dbReference type="ARBA" id="ARBA00022989"/>
    </source>
</evidence>
<feature type="transmembrane region" description="Helical" evidence="8">
    <location>
        <begin position="39"/>
        <end position="58"/>
    </location>
</feature>
<dbReference type="PIRSF" id="PIRSF006060">
    <property type="entry name" value="AA_transporter"/>
    <property type="match status" value="1"/>
</dbReference>
<protein>
    <submittedName>
        <fullName evidence="10">Amino acid transporter AAT family</fullName>
    </submittedName>
</protein>
<comment type="subcellular location">
    <subcellularLocation>
        <location evidence="1">Membrane</location>
        <topology evidence="1">Multi-pass membrane protein</topology>
    </subcellularLocation>
</comment>
<evidence type="ECO:0000256" key="2">
    <source>
        <dbReference type="ARBA" id="ARBA00022448"/>
    </source>
</evidence>
<proteinExistence type="predicted"/>
<keyword evidence="2" id="KW-0813">Transport</keyword>
<reference evidence="10 11" key="1">
    <citation type="submission" date="2020-05" db="EMBL/GenBank/DDBJ databases">
        <title>Identification and distribution of gene clusters putatively required for synthesis of sphingolipid metabolism inhibitors in phylogenetically diverse species of the filamentous fungus Fusarium.</title>
        <authorList>
            <person name="Kim H.-S."/>
            <person name="Busman M."/>
            <person name="Brown D.W."/>
            <person name="Divon H."/>
            <person name="Uhlig S."/>
            <person name="Proctor R.H."/>
        </authorList>
    </citation>
    <scope>NUCLEOTIDE SEQUENCE [LARGE SCALE GENOMIC DNA]</scope>
    <source>
        <strain evidence="10 11">NRRL 53147</strain>
    </source>
</reference>
<dbReference type="FunFam" id="1.20.1740.10:FF:000001">
    <property type="entry name" value="Amino acid permease"/>
    <property type="match status" value="1"/>
</dbReference>
<keyword evidence="5 8" id="KW-1133">Transmembrane helix</keyword>
<dbReference type="PROSITE" id="PS00218">
    <property type="entry name" value="AMINO_ACID_PERMEASE_1"/>
    <property type="match status" value="1"/>
</dbReference>
<dbReference type="InterPro" id="IPR050524">
    <property type="entry name" value="APC_YAT"/>
</dbReference>
<dbReference type="Gene3D" id="1.20.1740.10">
    <property type="entry name" value="Amino acid/polyamine transporter I"/>
    <property type="match status" value="1"/>
</dbReference>
<sequence length="466" mass="50726">MDKSSQKLETFQSEPALEHGSSTEYHELERKLESRHIQFIALGGAIGTGLFLGIGRALTQAGPLSLLLGYSISGAAIFCMMQSLGEMCTWLPLPGAIPQFADRWVDPALGFAIGWNYWEGAQGVNVAVWITILIVLVACINLFAVSVYGEVEFYFAGIKVIAIIGLILLAFLIDVGATGQGRIGFRYWKNPGAMKEYVATGGFGRFLGFFSTLVNAAFSFGGIETVAVAGGEAKNPRRNIPKAVRRVFWRILFFYVLGALAVGVLVPSNDEKLLSAQANGSKGAAASPWVIAITHALIKVLPSIINAVILSSASSAANAMTFNGSRYLFALSKNGQAPKIFQKCNKSGTPWVAVLLVTAISLLSYLSCSASSSVAFTWFQNLATLSSLFTCGFWTFTPWDANSFVTTYVGIPLIAILFCFWKFFKKTKWVASAEADLYRDKAAIDAIIWEERKPTTIWGKVWDWLC</sequence>
<evidence type="ECO:0000256" key="7">
    <source>
        <dbReference type="SAM" id="MobiDB-lite"/>
    </source>
</evidence>
<keyword evidence="4" id="KW-0029">Amino-acid transport</keyword>
<evidence type="ECO:0000256" key="6">
    <source>
        <dbReference type="ARBA" id="ARBA00023136"/>
    </source>
</evidence>
<evidence type="ECO:0000313" key="10">
    <source>
        <dbReference type="EMBL" id="KAF5559224.1"/>
    </source>
</evidence>
<feature type="transmembrane region" description="Helical" evidence="8">
    <location>
        <begin position="247"/>
        <end position="266"/>
    </location>
</feature>
<feature type="domain" description="Amino acid permease/ SLC12A" evidence="9">
    <location>
        <begin position="117"/>
        <end position="390"/>
    </location>
</feature>
<evidence type="ECO:0000259" key="9">
    <source>
        <dbReference type="Pfam" id="PF00324"/>
    </source>
</evidence>
<feature type="transmembrane region" description="Helical" evidence="8">
    <location>
        <begin position="126"/>
        <end position="147"/>
    </location>
</feature>
<dbReference type="InterPro" id="IPR004841">
    <property type="entry name" value="AA-permease/SLC12A_dom"/>
</dbReference>
<accession>A0A8H5NBQ9</accession>
<keyword evidence="11" id="KW-1185">Reference proteome</keyword>
<evidence type="ECO:0000313" key="11">
    <source>
        <dbReference type="Proteomes" id="UP000522262"/>
    </source>
</evidence>
<organism evidence="10 11">
    <name type="scientific">Fusarium mexicanum</name>
    <dbReference type="NCBI Taxonomy" id="751941"/>
    <lineage>
        <taxon>Eukaryota</taxon>
        <taxon>Fungi</taxon>
        <taxon>Dikarya</taxon>
        <taxon>Ascomycota</taxon>
        <taxon>Pezizomycotina</taxon>
        <taxon>Sordariomycetes</taxon>
        <taxon>Hypocreomycetidae</taxon>
        <taxon>Hypocreales</taxon>
        <taxon>Nectriaceae</taxon>
        <taxon>Fusarium</taxon>
        <taxon>Fusarium fujikuroi species complex</taxon>
    </lineage>
</organism>
<feature type="transmembrane region" description="Helical" evidence="8">
    <location>
        <begin position="348"/>
        <end position="366"/>
    </location>
</feature>
<dbReference type="AlphaFoldDB" id="A0A8H5NBQ9"/>
<evidence type="ECO:0000256" key="4">
    <source>
        <dbReference type="ARBA" id="ARBA00022970"/>
    </source>
</evidence>
<dbReference type="EMBL" id="JAAOAM010000003">
    <property type="protein sequence ID" value="KAF5559224.1"/>
    <property type="molecule type" value="Genomic_DNA"/>
</dbReference>
<feature type="transmembrane region" description="Helical" evidence="8">
    <location>
        <begin position="153"/>
        <end position="173"/>
    </location>
</feature>
<evidence type="ECO:0000256" key="8">
    <source>
        <dbReference type="SAM" id="Phobius"/>
    </source>
</evidence>
<evidence type="ECO:0000256" key="3">
    <source>
        <dbReference type="ARBA" id="ARBA00022692"/>
    </source>
</evidence>
<feature type="transmembrane region" description="Helical" evidence="8">
    <location>
        <begin position="64"/>
        <end position="81"/>
    </location>
</feature>
<keyword evidence="6 8" id="KW-0472">Membrane</keyword>
<keyword evidence="3 8" id="KW-0812">Transmembrane</keyword>
<comment type="caution">
    <text evidence="10">The sequence shown here is derived from an EMBL/GenBank/DDBJ whole genome shotgun (WGS) entry which is preliminary data.</text>
</comment>
<name>A0A8H5NBQ9_9HYPO</name>